<accession>A0AA91DN18</accession>
<dbReference type="RefSeq" id="WP_081268477.1">
    <property type="nucleotide sequence ID" value="NZ_LVHG01000049.1"/>
</dbReference>
<evidence type="ECO:0008006" key="3">
    <source>
        <dbReference type="Google" id="ProtNLM"/>
    </source>
</evidence>
<reference evidence="1 2" key="1">
    <citation type="submission" date="2016-03" db="EMBL/GenBank/DDBJ databases">
        <title>Genome sequence of Variovorax paradoxus KB5.</title>
        <authorList>
            <person name="Jeong H."/>
            <person name="Hong C.E."/>
            <person name="Jo S.H."/>
            <person name="Park J.M."/>
        </authorList>
    </citation>
    <scope>NUCLEOTIDE SEQUENCE [LARGE SCALE GENOMIC DNA]</scope>
    <source>
        <strain evidence="1 2">KB5</strain>
    </source>
</reference>
<dbReference type="InterPro" id="IPR016039">
    <property type="entry name" value="Thiolase-like"/>
</dbReference>
<dbReference type="GO" id="GO:0016746">
    <property type="term" value="F:acyltransferase activity"/>
    <property type="evidence" value="ECO:0007669"/>
    <property type="project" value="InterPro"/>
</dbReference>
<dbReference type="EMBL" id="LVHG01000049">
    <property type="protein sequence ID" value="OAK62704.1"/>
    <property type="molecule type" value="Genomic_DNA"/>
</dbReference>
<dbReference type="Proteomes" id="UP000077852">
    <property type="component" value="Unassembled WGS sequence"/>
</dbReference>
<name>A0AA91DN18_VARPD</name>
<comment type="caution">
    <text evidence="1">The sequence shown here is derived from an EMBL/GenBank/DDBJ whole genome shotgun (WGS) entry which is preliminary data.</text>
</comment>
<protein>
    <recommendedName>
        <fullName evidence="3">3-oxoacyl-[acyl-carrier-protein] synthase-1</fullName>
    </recommendedName>
</protein>
<evidence type="ECO:0000313" key="2">
    <source>
        <dbReference type="Proteomes" id="UP000077852"/>
    </source>
</evidence>
<dbReference type="Gene3D" id="3.40.47.10">
    <property type="match status" value="1"/>
</dbReference>
<dbReference type="SUPFAM" id="SSF53901">
    <property type="entry name" value="Thiolase-like"/>
    <property type="match status" value="1"/>
</dbReference>
<evidence type="ECO:0000313" key="1">
    <source>
        <dbReference type="EMBL" id="OAK62704.1"/>
    </source>
</evidence>
<proteinExistence type="predicted"/>
<gene>
    <name evidence="1" type="ORF">A3K87_17805</name>
</gene>
<dbReference type="AlphaFoldDB" id="A0AA91DN18"/>
<sequence>MTAASLQIAGIGACTPIGRNAWSSAAAARAGICGFGEHPFLMDSAGEPMRVARAPWIGVDVDAQQRCAAMLLPAIDEAVRPLVAVGAAMHCRLGLALALPPPRAGRPADLRDALLAHITRRHQELFSASRVFEIGHAGGHLALEVAARGCASASIDACLVCGVDTYLAPETLEWVEASDQLHGGGVLNNPWGFIPGEAAGALLVASREFAAQAGLTSLASLGEPGLGLETRLIKSGEVCIGDGLTQAFRQALKSLDQDELVHNVFCDMNGETYRADEYGFTVLRTKERFRNATDFVAPADCWGDVGAAGMPLHIVLAVISHLKNYGKGPVSMVWASSESGERGAVLVRGIEPRDG</sequence>
<organism evidence="1 2">
    <name type="scientific">Variovorax paradoxus</name>
    <dbReference type="NCBI Taxonomy" id="34073"/>
    <lineage>
        <taxon>Bacteria</taxon>
        <taxon>Pseudomonadati</taxon>
        <taxon>Pseudomonadota</taxon>
        <taxon>Betaproteobacteria</taxon>
        <taxon>Burkholderiales</taxon>
        <taxon>Comamonadaceae</taxon>
        <taxon>Variovorax</taxon>
    </lineage>
</organism>